<feature type="transmembrane region" description="Helical" evidence="2">
    <location>
        <begin position="134"/>
        <end position="158"/>
    </location>
</feature>
<evidence type="ECO:0000256" key="1">
    <source>
        <dbReference type="SAM" id="MobiDB-lite"/>
    </source>
</evidence>
<name>A0ABR3VRR6_HUMIN</name>
<feature type="transmembrane region" description="Helical" evidence="2">
    <location>
        <begin position="89"/>
        <end position="114"/>
    </location>
</feature>
<keyword evidence="4" id="KW-1185">Reference proteome</keyword>
<gene>
    <name evidence="3" type="ORF">VTJ49DRAFT_33</name>
</gene>
<evidence type="ECO:0000313" key="4">
    <source>
        <dbReference type="Proteomes" id="UP001583172"/>
    </source>
</evidence>
<keyword evidence="2" id="KW-1133">Transmembrane helix</keyword>
<proteinExistence type="predicted"/>
<dbReference type="Proteomes" id="UP001583172">
    <property type="component" value="Unassembled WGS sequence"/>
</dbReference>
<feature type="region of interest" description="Disordered" evidence="1">
    <location>
        <begin position="233"/>
        <end position="276"/>
    </location>
</feature>
<comment type="caution">
    <text evidence="3">The sequence shown here is derived from an EMBL/GenBank/DDBJ whole genome shotgun (WGS) entry which is preliminary data.</text>
</comment>
<keyword evidence="2" id="KW-0472">Membrane</keyword>
<sequence length="380" mass="41178">MLAVIDLHEKQKEMRRQIIKQLRGFFALPRPITPSMQVRESLLYRRSLFSSTRLRLTSLQQRVANTTNLAFNLVTQQDSRLMVRDSASMTVISFLTVIFLPTVSVATVVGSQLFQTEYDPFPDGTGTQTTVYTSPLFATLWYFAIPITVVITGIAVAYRMWVLADRKLAVEQILGRIKGWWPRLARKQRSPSPEDGGPPYDPAKYHPELHGGDGATRMQPESRVVMVPLSSSVGSVPSQGAGSGESVLGQPAETASKERDVLMRPDGDGKTQDASGAYATVSHDGGGLPPVQPGSSVVPEPPRSIGGGGVVGVRLATVEQVVPEPPSSIGGGGVVEVRLPTVEQVVPVRPGGSRAYARGVRTVEDLAGRNFQESERYYIP</sequence>
<accession>A0ABR3VRR6</accession>
<keyword evidence="2" id="KW-0812">Transmembrane</keyword>
<reference evidence="3 4" key="1">
    <citation type="journal article" date="2024" name="Commun. Biol.">
        <title>Comparative genomic analysis of thermophilic fungi reveals convergent evolutionary adaptations and gene losses.</title>
        <authorList>
            <person name="Steindorff A.S."/>
            <person name="Aguilar-Pontes M.V."/>
            <person name="Robinson A.J."/>
            <person name="Andreopoulos B."/>
            <person name="LaButti K."/>
            <person name="Kuo A."/>
            <person name="Mondo S."/>
            <person name="Riley R."/>
            <person name="Otillar R."/>
            <person name="Haridas S."/>
            <person name="Lipzen A."/>
            <person name="Grimwood J."/>
            <person name="Schmutz J."/>
            <person name="Clum A."/>
            <person name="Reid I.D."/>
            <person name="Moisan M.C."/>
            <person name="Butler G."/>
            <person name="Nguyen T.T.M."/>
            <person name="Dewar K."/>
            <person name="Conant G."/>
            <person name="Drula E."/>
            <person name="Henrissat B."/>
            <person name="Hansel C."/>
            <person name="Singer S."/>
            <person name="Hutchinson M.I."/>
            <person name="de Vries R.P."/>
            <person name="Natvig D.O."/>
            <person name="Powell A.J."/>
            <person name="Tsang A."/>
            <person name="Grigoriev I.V."/>
        </authorList>
    </citation>
    <scope>NUCLEOTIDE SEQUENCE [LARGE SCALE GENOMIC DNA]</scope>
    <source>
        <strain evidence="3 4">CBS 620.91</strain>
    </source>
</reference>
<feature type="compositionally biased region" description="Basic and acidic residues" evidence="1">
    <location>
        <begin position="255"/>
        <end position="271"/>
    </location>
</feature>
<organism evidence="3 4">
    <name type="scientific">Humicola insolens</name>
    <name type="common">Soft-rot fungus</name>
    <dbReference type="NCBI Taxonomy" id="85995"/>
    <lineage>
        <taxon>Eukaryota</taxon>
        <taxon>Fungi</taxon>
        <taxon>Dikarya</taxon>
        <taxon>Ascomycota</taxon>
        <taxon>Pezizomycotina</taxon>
        <taxon>Sordariomycetes</taxon>
        <taxon>Sordariomycetidae</taxon>
        <taxon>Sordariales</taxon>
        <taxon>Chaetomiaceae</taxon>
        <taxon>Mycothermus</taxon>
    </lineage>
</organism>
<evidence type="ECO:0000256" key="2">
    <source>
        <dbReference type="SAM" id="Phobius"/>
    </source>
</evidence>
<protein>
    <submittedName>
        <fullName evidence="3">Uncharacterized protein</fullName>
    </submittedName>
</protein>
<dbReference type="EMBL" id="JAZGSY010000001">
    <property type="protein sequence ID" value="KAL1844354.1"/>
    <property type="molecule type" value="Genomic_DNA"/>
</dbReference>
<feature type="region of interest" description="Disordered" evidence="1">
    <location>
        <begin position="185"/>
        <end position="216"/>
    </location>
</feature>
<evidence type="ECO:0000313" key="3">
    <source>
        <dbReference type="EMBL" id="KAL1844354.1"/>
    </source>
</evidence>